<dbReference type="Pfam" id="PF02675">
    <property type="entry name" value="AdoMet_dc"/>
    <property type="match status" value="1"/>
</dbReference>
<dbReference type="GO" id="GO:0004014">
    <property type="term" value="F:adenosylmethionine decarboxylase activity"/>
    <property type="evidence" value="ECO:0007669"/>
    <property type="project" value="UniProtKB-EC"/>
</dbReference>
<evidence type="ECO:0000256" key="10">
    <source>
        <dbReference type="SAM" id="MobiDB-lite"/>
    </source>
</evidence>
<reference evidence="11 12" key="1">
    <citation type="submission" date="2019-02" db="EMBL/GenBank/DDBJ databases">
        <title>Deep-cultivation of Planctomycetes and their phenomic and genomic characterization uncovers novel biology.</title>
        <authorList>
            <person name="Wiegand S."/>
            <person name="Jogler M."/>
            <person name="Boedeker C."/>
            <person name="Pinto D."/>
            <person name="Vollmers J."/>
            <person name="Rivas-Marin E."/>
            <person name="Kohn T."/>
            <person name="Peeters S.H."/>
            <person name="Heuer A."/>
            <person name="Rast P."/>
            <person name="Oberbeckmann S."/>
            <person name="Bunk B."/>
            <person name="Jeske O."/>
            <person name="Meyerdierks A."/>
            <person name="Storesund J.E."/>
            <person name="Kallscheuer N."/>
            <person name="Luecker S."/>
            <person name="Lage O.M."/>
            <person name="Pohl T."/>
            <person name="Merkel B.J."/>
            <person name="Hornburger P."/>
            <person name="Mueller R.-W."/>
            <person name="Bruemmer F."/>
            <person name="Labrenz M."/>
            <person name="Spormann A.M."/>
            <person name="Op den Camp H."/>
            <person name="Overmann J."/>
            <person name="Amann R."/>
            <person name="Jetten M.S.M."/>
            <person name="Mascher T."/>
            <person name="Medema M.H."/>
            <person name="Devos D.P."/>
            <person name="Kaster A.-K."/>
            <person name="Ovreas L."/>
            <person name="Rohde M."/>
            <person name="Galperin M.Y."/>
            <person name="Jogler C."/>
        </authorList>
    </citation>
    <scope>NUCLEOTIDE SEQUENCE [LARGE SCALE GENOMIC DNA]</scope>
    <source>
        <strain evidence="11 12">SV_7m_r</strain>
    </source>
</reference>
<keyword evidence="12" id="KW-1185">Reference proteome</keyword>
<keyword evidence="8" id="KW-0704">Schiff base</keyword>
<protein>
    <submittedName>
        <fullName evidence="11">S-adenosylmethionine decarboxylase proenzyme</fullName>
        <ecNumber evidence="11">4.1.1.50</ecNumber>
    </submittedName>
</protein>
<evidence type="ECO:0000256" key="1">
    <source>
        <dbReference type="ARBA" id="ARBA00001928"/>
    </source>
</evidence>
<evidence type="ECO:0000313" key="12">
    <source>
        <dbReference type="Proteomes" id="UP000315003"/>
    </source>
</evidence>
<keyword evidence="2" id="KW-0210">Decarboxylase</keyword>
<name>A0A517SX30_9BACT</name>
<evidence type="ECO:0000256" key="5">
    <source>
        <dbReference type="ARBA" id="ARBA00023115"/>
    </source>
</evidence>
<keyword evidence="6" id="KW-0865">Zymogen</keyword>
<dbReference type="InterPro" id="IPR016067">
    <property type="entry name" value="S-AdoMet_deCO2ase_core"/>
</dbReference>
<dbReference type="EC" id="4.1.1.50" evidence="11"/>
<dbReference type="AlphaFoldDB" id="A0A517SX30"/>
<keyword evidence="4" id="KW-0745">Spermidine biosynthesis</keyword>
<keyword evidence="9" id="KW-0670">Pyruvate</keyword>
<evidence type="ECO:0000256" key="8">
    <source>
        <dbReference type="ARBA" id="ARBA00023270"/>
    </source>
</evidence>
<accession>A0A517SX30</accession>
<evidence type="ECO:0000256" key="2">
    <source>
        <dbReference type="ARBA" id="ARBA00022793"/>
    </source>
</evidence>
<feature type="region of interest" description="Disordered" evidence="10">
    <location>
        <begin position="156"/>
        <end position="176"/>
    </location>
</feature>
<proteinExistence type="predicted"/>
<dbReference type="PANTHER" id="PTHR33866:SF2">
    <property type="entry name" value="S-ADENOSYLMETHIONINE DECARBOXYLASE PROENZYME"/>
    <property type="match status" value="1"/>
</dbReference>
<dbReference type="Proteomes" id="UP000315003">
    <property type="component" value="Chromosome"/>
</dbReference>
<dbReference type="EMBL" id="CP036272">
    <property type="protein sequence ID" value="QDT60704.1"/>
    <property type="molecule type" value="Genomic_DNA"/>
</dbReference>
<dbReference type="SUPFAM" id="SSF56276">
    <property type="entry name" value="S-adenosylmethionine decarboxylase"/>
    <property type="match status" value="1"/>
</dbReference>
<comment type="cofactor">
    <cofactor evidence="1">
        <name>pyruvate</name>
        <dbReference type="ChEBI" id="CHEBI:15361"/>
    </cofactor>
</comment>
<evidence type="ECO:0000256" key="4">
    <source>
        <dbReference type="ARBA" id="ARBA00023066"/>
    </source>
</evidence>
<evidence type="ECO:0000313" key="11">
    <source>
        <dbReference type="EMBL" id="QDT60704.1"/>
    </source>
</evidence>
<organism evidence="11 12">
    <name type="scientific">Stieleria bergensis</name>
    <dbReference type="NCBI Taxonomy" id="2528025"/>
    <lineage>
        <taxon>Bacteria</taxon>
        <taxon>Pseudomonadati</taxon>
        <taxon>Planctomycetota</taxon>
        <taxon>Planctomycetia</taxon>
        <taxon>Pirellulales</taxon>
        <taxon>Pirellulaceae</taxon>
        <taxon>Stieleria</taxon>
    </lineage>
</organism>
<keyword evidence="3" id="KW-0068">Autocatalytic cleavage</keyword>
<evidence type="ECO:0000256" key="3">
    <source>
        <dbReference type="ARBA" id="ARBA00022813"/>
    </source>
</evidence>
<gene>
    <name evidence="11" type="primary">speH</name>
    <name evidence="11" type="ORF">SV7mr_32300</name>
</gene>
<evidence type="ECO:0000256" key="7">
    <source>
        <dbReference type="ARBA" id="ARBA00023239"/>
    </source>
</evidence>
<keyword evidence="7 11" id="KW-0456">Lyase</keyword>
<evidence type="ECO:0000256" key="9">
    <source>
        <dbReference type="ARBA" id="ARBA00023317"/>
    </source>
</evidence>
<dbReference type="InterPro" id="IPR003826">
    <property type="entry name" value="AdoMetDC_fam_prok"/>
</dbReference>
<keyword evidence="5" id="KW-0620">Polyamine biosynthesis</keyword>
<dbReference type="GO" id="GO:0005829">
    <property type="term" value="C:cytosol"/>
    <property type="evidence" value="ECO:0007669"/>
    <property type="project" value="TreeGrafter"/>
</dbReference>
<sequence length="176" mass="19549">MHDRIYAITAPNRQTPGRLIIPFDFLDTRVTVSGDTDLASSSPLAGFDGGCQFIVEASACDAHALRDAETIESICQKLINDLCLQVVGQPQRHVFPDPGGVTLLYLLRESHLACHTYPEFGFVTFNLYSCLPKPDWPWQTQLQRRLNAGDVRVRKIHRTRPNGQDAETATGWGAGQ</sequence>
<evidence type="ECO:0000256" key="6">
    <source>
        <dbReference type="ARBA" id="ARBA00023145"/>
    </source>
</evidence>
<dbReference type="PANTHER" id="PTHR33866">
    <property type="entry name" value="S-ADENOSYLMETHIONINE DECARBOXYLASE PROENZYME"/>
    <property type="match status" value="1"/>
</dbReference>
<dbReference type="GO" id="GO:0008295">
    <property type="term" value="P:spermidine biosynthetic process"/>
    <property type="evidence" value="ECO:0007669"/>
    <property type="project" value="UniProtKB-KW"/>
</dbReference>
<dbReference type="Gene3D" id="3.60.90.10">
    <property type="entry name" value="S-adenosylmethionine decarboxylase"/>
    <property type="match status" value="1"/>
</dbReference>